<evidence type="ECO:0000256" key="1">
    <source>
        <dbReference type="SAM" id="Phobius"/>
    </source>
</evidence>
<dbReference type="Pfam" id="PF12508">
    <property type="entry name" value="Transposon_TraM"/>
    <property type="match status" value="1"/>
</dbReference>
<keyword evidence="1" id="KW-0472">Membrane</keyword>
<dbReference type="Proteomes" id="UP000429785">
    <property type="component" value="Unassembled WGS sequence"/>
</dbReference>
<dbReference type="AlphaFoldDB" id="A0A6I1E9C8"/>
<reference evidence="3 4" key="1">
    <citation type="submission" date="2019-10" db="EMBL/GenBank/DDBJ databases">
        <title>Muricauda olearia CL-SS4 JCM15563 genome.</title>
        <authorList>
            <person name="Liu L."/>
        </authorList>
    </citation>
    <scope>NUCLEOTIDE SEQUENCE [LARGE SCALE GENOMIC DNA]</scope>
    <source>
        <strain evidence="3 4">CL-SS4</strain>
    </source>
</reference>
<feature type="transmembrane region" description="Helical" evidence="1">
    <location>
        <begin position="35"/>
        <end position="55"/>
    </location>
</feature>
<name>A0A6I1E9C8_9FLAO</name>
<protein>
    <submittedName>
        <fullName evidence="3">Conjugative transposon protein TraM</fullName>
    </submittedName>
</protein>
<dbReference type="OrthoDB" id="1409065at2"/>
<gene>
    <name evidence="3" type="primary">traM</name>
    <name evidence="3" type="ORF">F8C76_02110</name>
</gene>
<proteinExistence type="predicted"/>
<sequence>MWNGVFPIIPMVYWSLIFLKIHYKNWKAMKLQKNKTVFVLVLTCVILFVALYGMMTFGKEKKEVLKPDRIPMPDLEEMPKEYGTKLEAIEAIKKEREVIVPQVYPDHMVDEKGYFNPDYMEFEKQRIIDSLFASRKFNVRKDPVQGVELGTSNLGAGVMETVSENEEGKQQVSMQELTLSHQLFFASNPITVQRVNTSLNEKGVFAFVDGAQTVRGGHRLVLRLAEDVQINGRIVTKGTRFYGFVKMRPNRVMVDIAKLGDHIVTIKAHDLQDGQEGLYMENYIKGELMETSRDGALKEVNLPGLPQLGGIKRIFQRNNSAVKVFVMDQYQIVLKSRP</sequence>
<feature type="domain" description="Conjugative transposon TraM C-terminal" evidence="2">
    <location>
        <begin position="206"/>
        <end position="335"/>
    </location>
</feature>
<evidence type="ECO:0000313" key="3">
    <source>
        <dbReference type="EMBL" id="KAB7530324.1"/>
    </source>
</evidence>
<feature type="transmembrane region" description="Helical" evidence="1">
    <location>
        <begin position="6"/>
        <end position="23"/>
    </location>
</feature>
<keyword evidence="1" id="KW-1133">Transmembrane helix</keyword>
<organism evidence="3 4">
    <name type="scientific">Flagellimonas olearia</name>
    <dbReference type="NCBI Taxonomy" id="552546"/>
    <lineage>
        <taxon>Bacteria</taxon>
        <taxon>Pseudomonadati</taxon>
        <taxon>Bacteroidota</taxon>
        <taxon>Flavobacteriia</taxon>
        <taxon>Flavobacteriales</taxon>
        <taxon>Flavobacteriaceae</taxon>
        <taxon>Flagellimonas</taxon>
    </lineage>
</organism>
<evidence type="ECO:0000313" key="4">
    <source>
        <dbReference type="Proteomes" id="UP000429785"/>
    </source>
</evidence>
<dbReference type="InterPro" id="IPR055407">
    <property type="entry name" value="TraM_C"/>
</dbReference>
<keyword evidence="1" id="KW-0812">Transmembrane</keyword>
<evidence type="ECO:0000259" key="2">
    <source>
        <dbReference type="Pfam" id="PF12508"/>
    </source>
</evidence>
<accession>A0A6I1E9C8</accession>
<dbReference type="EMBL" id="WELG01000001">
    <property type="protein sequence ID" value="KAB7530324.1"/>
    <property type="molecule type" value="Genomic_DNA"/>
</dbReference>
<comment type="caution">
    <text evidence="3">The sequence shown here is derived from an EMBL/GenBank/DDBJ whole genome shotgun (WGS) entry which is preliminary data.</text>
</comment>